<gene>
    <name evidence="2" type="ORF">LLUT_LOCUS6342</name>
</gene>
<dbReference type="AlphaFoldDB" id="A0AAV1W7T5"/>
<dbReference type="Proteomes" id="UP001497480">
    <property type="component" value="Unassembled WGS sequence"/>
</dbReference>
<name>A0AAV1W7T5_LUPLU</name>
<evidence type="ECO:0000313" key="2">
    <source>
        <dbReference type="EMBL" id="CAL0305282.1"/>
    </source>
</evidence>
<feature type="compositionally biased region" description="Polar residues" evidence="1">
    <location>
        <begin position="79"/>
        <end position="91"/>
    </location>
</feature>
<dbReference type="EMBL" id="CAXHTB010000004">
    <property type="protein sequence ID" value="CAL0305282.1"/>
    <property type="molecule type" value="Genomic_DNA"/>
</dbReference>
<reference evidence="2 3" key="1">
    <citation type="submission" date="2024-03" db="EMBL/GenBank/DDBJ databases">
        <authorList>
            <person name="Martinez-Hernandez J."/>
        </authorList>
    </citation>
    <scope>NUCLEOTIDE SEQUENCE [LARGE SCALE GENOMIC DNA]</scope>
</reference>
<sequence length="214" mass="24073">MTVGEYAAKFEELAKYCPYYDLDSDGRSKCAKFESGLMPELKMMFGHQEINDFPTLVNKCRMFEDDMKAMDVALRNVNPQRNFGPQRNQMQGKGKGKMFYDNKKPYTPPSGYRGPSSQGLKTATTTGRQPVNSPPLCNKCGRNHFGAICLGLGNGYYYCKELGHIKKFCPQLKHSVNVVRVGRPKATRRVFTMNGSEAADADDLIQGKYTLHTQ</sequence>
<proteinExistence type="predicted"/>
<protein>
    <recommendedName>
        <fullName evidence="4">Retrotransposon gag domain-containing protein</fullName>
    </recommendedName>
</protein>
<keyword evidence="3" id="KW-1185">Reference proteome</keyword>
<evidence type="ECO:0008006" key="4">
    <source>
        <dbReference type="Google" id="ProtNLM"/>
    </source>
</evidence>
<evidence type="ECO:0000256" key="1">
    <source>
        <dbReference type="SAM" id="MobiDB-lite"/>
    </source>
</evidence>
<organism evidence="2 3">
    <name type="scientific">Lupinus luteus</name>
    <name type="common">European yellow lupine</name>
    <dbReference type="NCBI Taxonomy" id="3873"/>
    <lineage>
        <taxon>Eukaryota</taxon>
        <taxon>Viridiplantae</taxon>
        <taxon>Streptophyta</taxon>
        <taxon>Embryophyta</taxon>
        <taxon>Tracheophyta</taxon>
        <taxon>Spermatophyta</taxon>
        <taxon>Magnoliopsida</taxon>
        <taxon>eudicotyledons</taxon>
        <taxon>Gunneridae</taxon>
        <taxon>Pentapetalae</taxon>
        <taxon>rosids</taxon>
        <taxon>fabids</taxon>
        <taxon>Fabales</taxon>
        <taxon>Fabaceae</taxon>
        <taxon>Papilionoideae</taxon>
        <taxon>50 kb inversion clade</taxon>
        <taxon>genistoids sensu lato</taxon>
        <taxon>core genistoids</taxon>
        <taxon>Genisteae</taxon>
        <taxon>Lupinus</taxon>
    </lineage>
</organism>
<feature type="region of interest" description="Disordered" evidence="1">
    <location>
        <begin position="106"/>
        <end position="129"/>
    </location>
</feature>
<comment type="caution">
    <text evidence="2">The sequence shown here is derived from an EMBL/GenBank/DDBJ whole genome shotgun (WGS) entry which is preliminary data.</text>
</comment>
<feature type="region of interest" description="Disordered" evidence="1">
    <location>
        <begin position="79"/>
        <end position="98"/>
    </location>
</feature>
<feature type="compositionally biased region" description="Polar residues" evidence="1">
    <location>
        <begin position="115"/>
        <end position="129"/>
    </location>
</feature>
<accession>A0AAV1W7T5</accession>
<evidence type="ECO:0000313" key="3">
    <source>
        <dbReference type="Proteomes" id="UP001497480"/>
    </source>
</evidence>